<dbReference type="InterPro" id="IPR018303">
    <property type="entry name" value="ATPase_P-typ_P_site"/>
</dbReference>
<dbReference type="PANTHER" id="PTHR42861">
    <property type="entry name" value="CALCIUM-TRANSPORTING ATPASE"/>
    <property type="match status" value="1"/>
</dbReference>
<dbReference type="PROSITE" id="PS00154">
    <property type="entry name" value="ATPASE_E1_E2"/>
    <property type="match status" value="1"/>
</dbReference>
<dbReference type="PRINTS" id="PR00120">
    <property type="entry name" value="HATPASE"/>
</dbReference>
<dbReference type="Pfam" id="PF00702">
    <property type="entry name" value="Hydrolase"/>
    <property type="match status" value="1"/>
</dbReference>
<feature type="transmembrane region" description="Helical" evidence="6">
    <location>
        <begin position="271"/>
        <end position="295"/>
    </location>
</feature>
<reference evidence="8" key="2">
    <citation type="journal article" date="2021" name="PeerJ">
        <title>Extensive microbial diversity within the chicken gut microbiome revealed by metagenomics and culture.</title>
        <authorList>
            <person name="Gilroy R."/>
            <person name="Ravi A."/>
            <person name="Getino M."/>
            <person name="Pursley I."/>
            <person name="Horton D.L."/>
            <person name="Alikhan N.F."/>
            <person name="Baker D."/>
            <person name="Gharbi K."/>
            <person name="Hall N."/>
            <person name="Watson M."/>
            <person name="Adriaenssens E.M."/>
            <person name="Foster-Nyarko E."/>
            <person name="Jarju S."/>
            <person name="Secka A."/>
            <person name="Antonio M."/>
            <person name="Oren A."/>
            <person name="Chaudhuri R.R."/>
            <person name="La Ragione R."/>
            <person name="Hildebrand F."/>
            <person name="Pallen M.J."/>
        </authorList>
    </citation>
    <scope>NUCLEOTIDE SEQUENCE</scope>
    <source>
        <strain evidence="8">ChiBcolR7-354</strain>
    </source>
</reference>
<dbReference type="InterPro" id="IPR044492">
    <property type="entry name" value="P_typ_ATPase_HD_dom"/>
</dbReference>
<proteinExistence type="predicted"/>
<feature type="transmembrane region" description="Helical" evidence="6">
    <location>
        <begin position="619"/>
        <end position="641"/>
    </location>
</feature>
<accession>A0A9D0ZCJ0</accession>
<keyword evidence="2 6" id="KW-0812">Transmembrane</keyword>
<dbReference type="InterPro" id="IPR023298">
    <property type="entry name" value="ATPase_P-typ_TM_dom_sf"/>
</dbReference>
<dbReference type="CDD" id="cd02609">
    <property type="entry name" value="P-type_ATPase"/>
    <property type="match status" value="1"/>
</dbReference>
<dbReference type="Gene3D" id="3.40.1110.10">
    <property type="entry name" value="Calcium-transporting ATPase, cytoplasmic domain N"/>
    <property type="match status" value="1"/>
</dbReference>
<dbReference type="SUPFAM" id="SSF81653">
    <property type="entry name" value="Calcium ATPase, transduction domain A"/>
    <property type="match status" value="1"/>
</dbReference>
<dbReference type="InterPro" id="IPR001757">
    <property type="entry name" value="P_typ_ATPase"/>
</dbReference>
<feature type="transmembrane region" description="Helical" evidence="6">
    <location>
        <begin position="686"/>
        <end position="707"/>
    </location>
</feature>
<dbReference type="InterPro" id="IPR059000">
    <property type="entry name" value="ATPase_P-type_domA"/>
</dbReference>
<dbReference type="Gene3D" id="1.20.1110.10">
    <property type="entry name" value="Calcium-transporting ATPase, transmembrane domain"/>
    <property type="match status" value="1"/>
</dbReference>
<evidence type="ECO:0000256" key="3">
    <source>
        <dbReference type="ARBA" id="ARBA00022967"/>
    </source>
</evidence>
<dbReference type="SFLD" id="SFLDS00003">
    <property type="entry name" value="Haloacid_Dehalogenase"/>
    <property type="match status" value="1"/>
</dbReference>
<feature type="transmembrane region" description="Helical" evidence="6">
    <location>
        <begin position="713"/>
        <end position="730"/>
    </location>
</feature>
<dbReference type="GO" id="GO:0016020">
    <property type="term" value="C:membrane"/>
    <property type="evidence" value="ECO:0007669"/>
    <property type="project" value="UniProtKB-SubCell"/>
</dbReference>
<evidence type="ECO:0000256" key="4">
    <source>
        <dbReference type="ARBA" id="ARBA00022989"/>
    </source>
</evidence>
<dbReference type="SFLD" id="SFLDG00002">
    <property type="entry name" value="C1.7:_P-type_atpase_like"/>
    <property type="match status" value="1"/>
</dbReference>
<dbReference type="SFLD" id="SFLDF00027">
    <property type="entry name" value="p-type_atpase"/>
    <property type="match status" value="1"/>
</dbReference>
<evidence type="ECO:0000256" key="2">
    <source>
        <dbReference type="ARBA" id="ARBA00022692"/>
    </source>
</evidence>
<feature type="transmembrane region" description="Helical" evidence="6">
    <location>
        <begin position="89"/>
        <end position="107"/>
    </location>
</feature>
<dbReference type="Proteomes" id="UP000824262">
    <property type="component" value="Unassembled WGS sequence"/>
</dbReference>
<feature type="domain" description="P-type ATPase A" evidence="7">
    <location>
        <begin position="119"/>
        <end position="215"/>
    </location>
</feature>
<name>A0A9D0ZCJ0_9FIRM</name>
<evidence type="ECO:0000256" key="5">
    <source>
        <dbReference type="ARBA" id="ARBA00023136"/>
    </source>
</evidence>
<dbReference type="NCBIfam" id="TIGR01494">
    <property type="entry name" value="ATPase_P-type"/>
    <property type="match status" value="2"/>
</dbReference>
<evidence type="ECO:0000256" key="6">
    <source>
        <dbReference type="SAM" id="Phobius"/>
    </source>
</evidence>
<dbReference type="EMBL" id="DVGA01000032">
    <property type="protein sequence ID" value="HIQ78147.1"/>
    <property type="molecule type" value="Genomic_DNA"/>
</dbReference>
<evidence type="ECO:0000313" key="8">
    <source>
        <dbReference type="EMBL" id="HIQ78147.1"/>
    </source>
</evidence>
<comment type="subcellular location">
    <subcellularLocation>
        <location evidence="1">Membrane</location>
        <topology evidence="1">Multi-pass membrane protein</topology>
    </subcellularLocation>
</comment>
<reference evidence="8" key="1">
    <citation type="submission" date="2020-10" db="EMBL/GenBank/DDBJ databases">
        <authorList>
            <person name="Gilroy R."/>
        </authorList>
    </citation>
    <scope>NUCLEOTIDE SEQUENCE</scope>
    <source>
        <strain evidence="8">ChiBcolR7-354</strain>
    </source>
</reference>
<gene>
    <name evidence="8" type="ORF">IAB77_02685</name>
</gene>
<dbReference type="AlphaFoldDB" id="A0A9D0ZCJ0"/>
<evidence type="ECO:0000256" key="1">
    <source>
        <dbReference type="ARBA" id="ARBA00004141"/>
    </source>
</evidence>
<dbReference type="GO" id="GO:0016887">
    <property type="term" value="F:ATP hydrolysis activity"/>
    <property type="evidence" value="ECO:0007669"/>
    <property type="project" value="InterPro"/>
</dbReference>
<protein>
    <submittedName>
        <fullName evidence="8">Cation-translocating P-type ATPase</fullName>
    </submittedName>
</protein>
<keyword evidence="4 6" id="KW-1133">Transmembrane helix</keyword>
<dbReference type="PRINTS" id="PR00119">
    <property type="entry name" value="CATATPASE"/>
</dbReference>
<dbReference type="InterPro" id="IPR023214">
    <property type="entry name" value="HAD_sf"/>
</dbReference>
<feature type="transmembrane region" description="Helical" evidence="6">
    <location>
        <begin position="236"/>
        <end position="259"/>
    </location>
</feature>
<dbReference type="InterPro" id="IPR036412">
    <property type="entry name" value="HAD-like_sf"/>
</dbReference>
<comment type="caution">
    <text evidence="8">The sequence shown here is derived from an EMBL/GenBank/DDBJ whole genome shotgun (WGS) entry which is preliminary data.</text>
</comment>
<dbReference type="SUPFAM" id="SSF56784">
    <property type="entry name" value="HAD-like"/>
    <property type="match status" value="1"/>
</dbReference>
<dbReference type="Gene3D" id="2.70.150.10">
    <property type="entry name" value="Calcium-transporting ATPase, cytoplasmic transduction domain A"/>
    <property type="match status" value="1"/>
</dbReference>
<dbReference type="SUPFAM" id="SSF81665">
    <property type="entry name" value="Calcium ATPase, transmembrane domain M"/>
    <property type="match status" value="1"/>
</dbReference>
<sequence>MALMKLLKHKTEPEIPYRREVAVFEARPGEGLSTAQAKERMDAGWGNAPIEPPGKTVGEIIRSNIFTYFNMLFFLLAACVIAVGAVKEIMFLGVVIANIAIGIVQELRSKKTLDKLTLLTAPKGTVVRDGRERQIPTAEMVRDDVVVFSAGSQIFADAVVIDGECAANEALITGEADEIKKIPGSELLSGSFIVSGECRARLTHVGADSYANRLTLEAKAARPPQQSEMMRSLTRLVQIIGIAVIPLGILMAVKEIAWLGRSVQDGVVATVASLIGMIPEGLYLLTSMALAAGVVRLAQKKTLVHDMGCIETLARVDVLCVDKTGTVTENKMTVEDVALLCPDRFVEDDIRLIMSDYVAAMSADNDTMAALRRYFTGEVKQKAEKALPFSSARKYGGVSFHEDETYLLGAPDILLGRDIVKYQQQIDSYSAKGCRVLLLALYDGSLDDEKPSTDLIMPLALILLSNKIREEAPDTFKYFAGQGVAIKVISGDNAMAVSEVAKRAGISGAEKYVDARTLQSDEDISAAVEEYTVFGRVTPDQKRRFVRALKARGHTVAMTGDGVNDVLALKEADCSIAMASGSDAASQVSHIVLLDSNFASMPSVVAEGRRVINNIERSATLFLVKNIFSFALALITLFFSLPYPVTSSQMSLISALTIGMPGFVLAMEPNTTRIKGRFLPNVLYRALPGGLTDLFLIVGVILFCLVFEISESMMGTICTIILGIVGLLVVHRTCRPYNLLRRALMVFLAAGFAFCVVFLKDLFTLSEIDLAGGLILGVFALLAWPALKAVSMAEGKVRDTFISARTRGRHAAEKARRKFRPNRGE</sequence>
<dbReference type="GO" id="GO:0005524">
    <property type="term" value="F:ATP binding"/>
    <property type="evidence" value="ECO:0007669"/>
    <property type="project" value="InterPro"/>
</dbReference>
<evidence type="ECO:0000259" key="7">
    <source>
        <dbReference type="Pfam" id="PF00122"/>
    </source>
</evidence>
<evidence type="ECO:0000313" key="9">
    <source>
        <dbReference type="Proteomes" id="UP000824262"/>
    </source>
</evidence>
<keyword evidence="3" id="KW-1278">Translocase</keyword>
<dbReference type="InterPro" id="IPR008250">
    <property type="entry name" value="ATPase_P-typ_transduc_dom_A_sf"/>
</dbReference>
<dbReference type="InterPro" id="IPR023299">
    <property type="entry name" value="ATPase_P-typ_cyto_dom_N"/>
</dbReference>
<organism evidence="8 9">
    <name type="scientific">Candidatus Scatomorpha intestinavium</name>
    <dbReference type="NCBI Taxonomy" id="2840922"/>
    <lineage>
        <taxon>Bacteria</taxon>
        <taxon>Bacillati</taxon>
        <taxon>Bacillota</taxon>
        <taxon>Clostridia</taxon>
        <taxon>Eubacteriales</taxon>
        <taxon>Candidatus Scatomorpha</taxon>
    </lineage>
</organism>
<feature type="transmembrane region" description="Helical" evidence="6">
    <location>
        <begin position="771"/>
        <end position="790"/>
    </location>
</feature>
<dbReference type="Pfam" id="PF00122">
    <property type="entry name" value="E1-E2_ATPase"/>
    <property type="match status" value="1"/>
</dbReference>
<keyword evidence="5 6" id="KW-0472">Membrane</keyword>
<dbReference type="Gene3D" id="3.40.50.1000">
    <property type="entry name" value="HAD superfamily/HAD-like"/>
    <property type="match status" value="1"/>
</dbReference>
<feature type="transmembrane region" description="Helical" evidence="6">
    <location>
        <begin position="65"/>
        <end position="83"/>
    </location>
</feature>
<feature type="transmembrane region" description="Helical" evidence="6">
    <location>
        <begin position="742"/>
        <end position="759"/>
    </location>
</feature>
<feature type="transmembrane region" description="Helical" evidence="6">
    <location>
        <begin position="647"/>
        <end position="666"/>
    </location>
</feature>